<proteinExistence type="predicted"/>
<reference evidence="3" key="1">
    <citation type="submission" date="2013-02" db="EMBL/GenBank/DDBJ databases">
        <authorList>
            <person name="Hughes D."/>
        </authorList>
    </citation>
    <scope>NUCLEOTIDE SEQUENCE</scope>
    <source>
        <strain>Durham</strain>
        <strain evidence="3">NC isolate 2 -- Noor lab</strain>
    </source>
</reference>
<dbReference type="AlphaFoldDB" id="T1GVC2"/>
<protein>
    <recommendedName>
        <fullName evidence="1">Cullin neddylation domain-containing protein</fullName>
    </recommendedName>
</protein>
<dbReference type="Proteomes" id="UP000015102">
    <property type="component" value="Unassembled WGS sequence"/>
</dbReference>
<dbReference type="EMBL" id="CAQQ02007051">
    <property type="status" value="NOT_ANNOTATED_CDS"/>
    <property type="molecule type" value="Genomic_DNA"/>
</dbReference>
<dbReference type="Pfam" id="PF10557">
    <property type="entry name" value="Cullin_Nedd8"/>
    <property type="match status" value="1"/>
</dbReference>
<dbReference type="InterPro" id="IPR036390">
    <property type="entry name" value="WH_DNA-bd_sf"/>
</dbReference>
<organism evidence="2 3">
    <name type="scientific">Megaselia scalaris</name>
    <name type="common">Humpbacked fly</name>
    <name type="synonym">Phora scalaris</name>
    <dbReference type="NCBI Taxonomy" id="36166"/>
    <lineage>
        <taxon>Eukaryota</taxon>
        <taxon>Metazoa</taxon>
        <taxon>Ecdysozoa</taxon>
        <taxon>Arthropoda</taxon>
        <taxon>Hexapoda</taxon>
        <taxon>Insecta</taxon>
        <taxon>Pterygota</taxon>
        <taxon>Neoptera</taxon>
        <taxon>Endopterygota</taxon>
        <taxon>Diptera</taxon>
        <taxon>Brachycera</taxon>
        <taxon>Muscomorpha</taxon>
        <taxon>Platypezoidea</taxon>
        <taxon>Phoridae</taxon>
        <taxon>Megaseliini</taxon>
        <taxon>Megaselia</taxon>
    </lineage>
</organism>
<feature type="domain" description="Cullin neddylation" evidence="1">
    <location>
        <begin position="89"/>
        <end position="144"/>
    </location>
</feature>
<dbReference type="InterPro" id="IPR045093">
    <property type="entry name" value="Cullin"/>
</dbReference>
<sequence>MTILLLFENVNSFTCKELQDSLQLNTDSLQKHILPLIESKILLATSEFFSDNTIISLNLEYSNKRTKFRITAALQKETPQEVEHTMTVVDEDRKLYLQAAIVRILKSRKVLKHNALIQEKITVNVVHSIECKENLFCNNDNNET</sequence>
<evidence type="ECO:0000313" key="2">
    <source>
        <dbReference type="EnsemblMetazoa" id="MESCA007714-PA"/>
    </source>
</evidence>
<dbReference type="EMBL" id="CAQQ02007052">
    <property type="status" value="NOT_ANNOTATED_CDS"/>
    <property type="molecule type" value="Genomic_DNA"/>
</dbReference>
<dbReference type="SUPFAM" id="SSF46785">
    <property type="entry name" value="Winged helix' DNA-binding domain"/>
    <property type="match status" value="1"/>
</dbReference>
<dbReference type="EMBL" id="CAQQ02007050">
    <property type="status" value="NOT_ANNOTATED_CDS"/>
    <property type="molecule type" value="Genomic_DNA"/>
</dbReference>
<dbReference type="Gene3D" id="1.10.10.10">
    <property type="entry name" value="Winged helix-like DNA-binding domain superfamily/Winged helix DNA-binding domain"/>
    <property type="match status" value="2"/>
</dbReference>
<dbReference type="EnsemblMetazoa" id="MESCA007714-RA">
    <property type="protein sequence ID" value="MESCA007714-PA"/>
    <property type="gene ID" value="MESCA007714"/>
</dbReference>
<dbReference type="PANTHER" id="PTHR11932">
    <property type="entry name" value="CULLIN"/>
    <property type="match status" value="1"/>
</dbReference>
<accession>T1GVC2</accession>
<dbReference type="HOGENOM" id="CLU_1798644_0_0_1"/>
<dbReference type="SUPFAM" id="SSF75632">
    <property type="entry name" value="Cullin homology domain"/>
    <property type="match status" value="1"/>
</dbReference>
<dbReference type="InterPro" id="IPR036317">
    <property type="entry name" value="Cullin_homology_sf"/>
</dbReference>
<evidence type="ECO:0000259" key="1">
    <source>
        <dbReference type="SMART" id="SM00884"/>
    </source>
</evidence>
<dbReference type="STRING" id="36166.T1GVC2"/>
<dbReference type="InterPro" id="IPR036388">
    <property type="entry name" value="WH-like_DNA-bd_sf"/>
</dbReference>
<evidence type="ECO:0000313" key="3">
    <source>
        <dbReference type="Proteomes" id="UP000015102"/>
    </source>
</evidence>
<name>T1GVC2_MEGSC</name>
<reference evidence="2" key="2">
    <citation type="submission" date="2015-06" db="UniProtKB">
        <authorList>
            <consortium name="EnsemblMetazoa"/>
        </authorList>
    </citation>
    <scope>IDENTIFICATION</scope>
</reference>
<keyword evidence="3" id="KW-1185">Reference proteome</keyword>
<dbReference type="SMART" id="SM00884">
    <property type="entry name" value="Cullin_Nedd8"/>
    <property type="match status" value="1"/>
</dbReference>
<dbReference type="InterPro" id="IPR019559">
    <property type="entry name" value="Cullin_neddylation_domain"/>
</dbReference>
<dbReference type="EMBL" id="CAQQ02007053">
    <property type="status" value="NOT_ANNOTATED_CDS"/>
    <property type="molecule type" value="Genomic_DNA"/>
</dbReference>